<dbReference type="Proteomes" id="UP000501690">
    <property type="component" value="Linkage Group LG9"/>
</dbReference>
<protein>
    <submittedName>
        <fullName evidence="2">Uncharacterized protein</fullName>
    </submittedName>
</protein>
<evidence type="ECO:0000313" key="3">
    <source>
        <dbReference type="Proteomes" id="UP000501690"/>
    </source>
</evidence>
<accession>A0A4D6MY89</accession>
<keyword evidence="3" id="KW-1185">Reference proteome</keyword>
<reference evidence="2 3" key="1">
    <citation type="submission" date="2019-04" db="EMBL/GenBank/DDBJ databases">
        <title>An improved genome assembly and genetic linkage map for asparagus bean, Vigna unguiculata ssp. sesquipedialis.</title>
        <authorList>
            <person name="Xia Q."/>
            <person name="Zhang R."/>
            <person name="Dong Y."/>
        </authorList>
    </citation>
    <scope>NUCLEOTIDE SEQUENCE [LARGE SCALE GENOMIC DNA]</scope>
    <source>
        <tissue evidence="2">Leaf</tissue>
    </source>
</reference>
<name>A0A4D6MY89_VIGUN</name>
<evidence type="ECO:0000313" key="2">
    <source>
        <dbReference type="EMBL" id="QCE06008.1"/>
    </source>
</evidence>
<evidence type="ECO:0000256" key="1">
    <source>
        <dbReference type="SAM" id="MobiDB-lite"/>
    </source>
</evidence>
<sequence length="124" mass="13578">MRGPMRQNTVGCIPSLAGLRPISMEESSVSNLVLSTGSNHYVIHVPAHPIHVTRTCNKPSFQTILLQGIFGYQFEGSPGEFDQTKSVIGGRNRKTPSNLKQQGQTQGTETEREARQPQGTFALL</sequence>
<feature type="region of interest" description="Disordered" evidence="1">
    <location>
        <begin position="81"/>
        <end position="124"/>
    </location>
</feature>
<dbReference type="EMBL" id="CP039353">
    <property type="protein sequence ID" value="QCE06008.1"/>
    <property type="molecule type" value="Genomic_DNA"/>
</dbReference>
<gene>
    <name evidence="2" type="ORF">DEO72_LG9g1017</name>
</gene>
<proteinExistence type="predicted"/>
<organism evidence="2 3">
    <name type="scientific">Vigna unguiculata</name>
    <name type="common">Cowpea</name>
    <dbReference type="NCBI Taxonomy" id="3917"/>
    <lineage>
        <taxon>Eukaryota</taxon>
        <taxon>Viridiplantae</taxon>
        <taxon>Streptophyta</taxon>
        <taxon>Embryophyta</taxon>
        <taxon>Tracheophyta</taxon>
        <taxon>Spermatophyta</taxon>
        <taxon>Magnoliopsida</taxon>
        <taxon>eudicotyledons</taxon>
        <taxon>Gunneridae</taxon>
        <taxon>Pentapetalae</taxon>
        <taxon>rosids</taxon>
        <taxon>fabids</taxon>
        <taxon>Fabales</taxon>
        <taxon>Fabaceae</taxon>
        <taxon>Papilionoideae</taxon>
        <taxon>50 kb inversion clade</taxon>
        <taxon>NPAAA clade</taxon>
        <taxon>indigoferoid/millettioid clade</taxon>
        <taxon>Phaseoleae</taxon>
        <taxon>Vigna</taxon>
    </lineage>
</organism>
<dbReference type="AlphaFoldDB" id="A0A4D6MY89"/>